<organism evidence="1 2">
    <name type="scientific">Aromia moschata</name>
    <dbReference type="NCBI Taxonomy" id="1265417"/>
    <lineage>
        <taxon>Eukaryota</taxon>
        <taxon>Metazoa</taxon>
        <taxon>Ecdysozoa</taxon>
        <taxon>Arthropoda</taxon>
        <taxon>Hexapoda</taxon>
        <taxon>Insecta</taxon>
        <taxon>Pterygota</taxon>
        <taxon>Neoptera</taxon>
        <taxon>Endopterygota</taxon>
        <taxon>Coleoptera</taxon>
        <taxon>Polyphaga</taxon>
        <taxon>Cucujiformia</taxon>
        <taxon>Chrysomeloidea</taxon>
        <taxon>Cerambycidae</taxon>
        <taxon>Cerambycinae</taxon>
        <taxon>Callichromatini</taxon>
        <taxon>Aromia</taxon>
    </lineage>
</organism>
<comment type="caution">
    <text evidence="1">The sequence shown here is derived from an EMBL/GenBank/DDBJ whole genome shotgun (WGS) entry which is preliminary data.</text>
</comment>
<dbReference type="Proteomes" id="UP001162162">
    <property type="component" value="Unassembled WGS sequence"/>
</dbReference>
<accession>A0AAV8YVJ1</accession>
<gene>
    <name evidence="1" type="ORF">NQ318_003599</name>
</gene>
<name>A0AAV8YVJ1_9CUCU</name>
<proteinExistence type="predicted"/>
<evidence type="ECO:0000313" key="1">
    <source>
        <dbReference type="EMBL" id="KAJ8955496.1"/>
    </source>
</evidence>
<keyword evidence="2" id="KW-1185">Reference proteome</keyword>
<reference evidence="1" key="1">
    <citation type="journal article" date="2023" name="Insect Mol. Biol.">
        <title>Genome sequencing provides insights into the evolution of gene families encoding plant cell wall-degrading enzymes in longhorned beetles.</title>
        <authorList>
            <person name="Shin N.R."/>
            <person name="Okamura Y."/>
            <person name="Kirsch R."/>
            <person name="Pauchet Y."/>
        </authorList>
    </citation>
    <scope>NUCLEOTIDE SEQUENCE</scope>
    <source>
        <strain evidence="1">AMC_N1</strain>
    </source>
</reference>
<dbReference type="EMBL" id="JAPWTK010000038">
    <property type="protein sequence ID" value="KAJ8955496.1"/>
    <property type="molecule type" value="Genomic_DNA"/>
</dbReference>
<sequence length="124" mass="13720">MEYLDDHYLLLFQKNGNVCIIYCNNKNVHSCISFIILKDLRKRSKKLPLAFKVPNAGEEVPRRCRRSGAGRRRRRQGQGHAQAVVFMVVKAVHGGEGALRGTVAGVRLLLLLAGLWGAGPPTPC</sequence>
<protein>
    <submittedName>
        <fullName evidence="1">Uncharacterized protein</fullName>
    </submittedName>
</protein>
<dbReference type="AlphaFoldDB" id="A0AAV8YVJ1"/>
<evidence type="ECO:0000313" key="2">
    <source>
        <dbReference type="Proteomes" id="UP001162162"/>
    </source>
</evidence>